<keyword evidence="2" id="KW-1185">Reference proteome</keyword>
<reference evidence="1 2" key="1">
    <citation type="submission" date="2018-01" db="EMBL/GenBank/DDBJ databases">
        <title>Draft genome sequence of Sphaerisporangium sp. 7K107.</title>
        <authorList>
            <person name="Sahin N."/>
            <person name="Saygin H."/>
            <person name="Ay H."/>
        </authorList>
    </citation>
    <scope>NUCLEOTIDE SEQUENCE [LARGE SCALE GENOMIC DNA]</scope>
    <source>
        <strain evidence="1 2">7K107</strain>
    </source>
</reference>
<dbReference type="PANTHER" id="PTHR38588:SF1">
    <property type="entry name" value="BLL0334 PROTEIN"/>
    <property type="match status" value="1"/>
</dbReference>
<feature type="non-terminal residue" evidence="1">
    <location>
        <position position="160"/>
    </location>
</feature>
<proteinExistence type="predicted"/>
<dbReference type="InterPro" id="IPR023393">
    <property type="entry name" value="START-like_dom_sf"/>
</dbReference>
<accession>A0A2W2H8G7</accession>
<dbReference type="PANTHER" id="PTHR38588">
    <property type="entry name" value="BLL0334 PROTEIN"/>
    <property type="match status" value="1"/>
</dbReference>
<protein>
    <submittedName>
        <fullName evidence="1">Carbon monoxide dehydrogenase</fullName>
    </submittedName>
</protein>
<dbReference type="EMBL" id="POUA01000078">
    <property type="protein sequence ID" value="PZG48255.1"/>
    <property type="molecule type" value="Genomic_DNA"/>
</dbReference>
<dbReference type="RefSeq" id="WP_111167356.1">
    <property type="nucleotide sequence ID" value="NZ_POUA01000078.1"/>
</dbReference>
<gene>
    <name evidence="1" type="ORF">C1I98_12595</name>
</gene>
<dbReference type="Pfam" id="PF06240">
    <property type="entry name" value="COXG"/>
    <property type="match status" value="1"/>
</dbReference>
<dbReference type="Proteomes" id="UP000248544">
    <property type="component" value="Unassembled WGS sequence"/>
</dbReference>
<sequence>MKVVGSAVLGVDRPRVWTALRDPAVLVHAIPGCRRLEDLGDDSYRMTVAIGVAAIKGVYQGEVTLSDLTEPERFRLKAGGQGEPGTVDATVLIRLDDAEGGGTRVEYDAEAVIGGMIGGVGAVGEVVVEYLAGGGEADREAFAGAFVAGRQVGREQVEDA</sequence>
<evidence type="ECO:0000313" key="2">
    <source>
        <dbReference type="Proteomes" id="UP000248544"/>
    </source>
</evidence>
<dbReference type="SUPFAM" id="SSF55961">
    <property type="entry name" value="Bet v1-like"/>
    <property type="match status" value="1"/>
</dbReference>
<dbReference type="Gene3D" id="3.30.530.20">
    <property type="match status" value="1"/>
</dbReference>
<name>A0A2W2H8G7_9ACTN</name>
<organism evidence="1 2">
    <name type="scientific">Spongiactinospora gelatinilytica</name>
    <dbReference type="NCBI Taxonomy" id="2666298"/>
    <lineage>
        <taxon>Bacteria</taxon>
        <taxon>Bacillati</taxon>
        <taxon>Actinomycetota</taxon>
        <taxon>Actinomycetes</taxon>
        <taxon>Streptosporangiales</taxon>
        <taxon>Streptosporangiaceae</taxon>
        <taxon>Spongiactinospora</taxon>
    </lineage>
</organism>
<evidence type="ECO:0000313" key="1">
    <source>
        <dbReference type="EMBL" id="PZG48255.1"/>
    </source>
</evidence>
<dbReference type="InterPro" id="IPR010419">
    <property type="entry name" value="CO_DH_gsu"/>
</dbReference>
<comment type="caution">
    <text evidence="1">The sequence shown here is derived from an EMBL/GenBank/DDBJ whole genome shotgun (WGS) entry which is preliminary data.</text>
</comment>
<dbReference type="AlphaFoldDB" id="A0A2W2H8G7"/>